<comment type="caution">
    <text evidence="1">The sequence shown here is derived from an EMBL/GenBank/DDBJ whole genome shotgun (WGS) entry which is preliminary data.</text>
</comment>
<protein>
    <submittedName>
        <fullName evidence="1">Uncharacterized protein</fullName>
    </submittedName>
</protein>
<dbReference type="Proteomes" id="UP000805193">
    <property type="component" value="Unassembled WGS sequence"/>
</dbReference>
<gene>
    <name evidence="1" type="ORF">HPB47_023755</name>
</gene>
<accession>A0AC60Q688</accession>
<feature type="non-terminal residue" evidence="1">
    <location>
        <position position="254"/>
    </location>
</feature>
<organism evidence="1 2">
    <name type="scientific">Ixodes persulcatus</name>
    <name type="common">Taiga tick</name>
    <dbReference type="NCBI Taxonomy" id="34615"/>
    <lineage>
        <taxon>Eukaryota</taxon>
        <taxon>Metazoa</taxon>
        <taxon>Ecdysozoa</taxon>
        <taxon>Arthropoda</taxon>
        <taxon>Chelicerata</taxon>
        <taxon>Arachnida</taxon>
        <taxon>Acari</taxon>
        <taxon>Parasitiformes</taxon>
        <taxon>Ixodida</taxon>
        <taxon>Ixodoidea</taxon>
        <taxon>Ixodidae</taxon>
        <taxon>Ixodinae</taxon>
        <taxon>Ixodes</taxon>
    </lineage>
</organism>
<name>A0AC60Q688_IXOPE</name>
<sequence length="254" mass="28038">MCRKNRNLAGLPASQREAAAMSPSSAAAAAATAAGGFRLALSSPVGRTRTVRGRTAAWIDLGGRHSAAFSEPRRRRRRVVSLVGTGTATTKHERIRPHRSRRHQATIIGNVIGNDYISNDERGSVQWVWRPAQQDDNTTLRHTDCPADGITTAELGWRDQHRKDGQHEHRGNRRYHASHGRLLRQGIFCHVGPTATGTATTKHERIRPHRSRRHQATIIGKSSETTISATTSVDRFSGCGGQRSRMITPLFVIQ</sequence>
<reference evidence="1 2" key="1">
    <citation type="journal article" date="2020" name="Cell">
        <title>Large-Scale Comparative Analyses of Tick Genomes Elucidate Their Genetic Diversity and Vector Capacities.</title>
        <authorList>
            <consortium name="Tick Genome and Microbiome Consortium (TIGMIC)"/>
            <person name="Jia N."/>
            <person name="Wang J."/>
            <person name="Shi W."/>
            <person name="Du L."/>
            <person name="Sun Y."/>
            <person name="Zhan W."/>
            <person name="Jiang J.F."/>
            <person name="Wang Q."/>
            <person name="Zhang B."/>
            <person name="Ji P."/>
            <person name="Bell-Sakyi L."/>
            <person name="Cui X.M."/>
            <person name="Yuan T.T."/>
            <person name="Jiang B.G."/>
            <person name="Yang W.F."/>
            <person name="Lam T.T."/>
            <person name="Chang Q.C."/>
            <person name="Ding S.J."/>
            <person name="Wang X.J."/>
            <person name="Zhu J.G."/>
            <person name="Ruan X.D."/>
            <person name="Zhao L."/>
            <person name="Wei J.T."/>
            <person name="Ye R.Z."/>
            <person name="Que T.C."/>
            <person name="Du C.H."/>
            <person name="Zhou Y.H."/>
            <person name="Cheng J.X."/>
            <person name="Dai P.F."/>
            <person name="Guo W.B."/>
            <person name="Han X.H."/>
            <person name="Huang E.J."/>
            <person name="Li L.F."/>
            <person name="Wei W."/>
            <person name="Gao Y.C."/>
            <person name="Liu J.Z."/>
            <person name="Shao H.Z."/>
            <person name="Wang X."/>
            <person name="Wang C.C."/>
            <person name="Yang T.C."/>
            <person name="Huo Q.B."/>
            <person name="Li W."/>
            <person name="Chen H.Y."/>
            <person name="Chen S.E."/>
            <person name="Zhou L.G."/>
            <person name="Ni X.B."/>
            <person name="Tian J.H."/>
            <person name="Sheng Y."/>
            <person name="Liu T."/>
            <person name="Pan Y.S."/>
            <person name="Xia L.Y."/>
            <person name="Li J."/>
            <person name="Zhao F."/>
            <person name="Cao W.C."/>
        </authorList>
    </citation>
    <scope>NUCLEOTIDE SEQUENCE [LARGE SCALE GENOMIC DNA]</scope>
    <source>
        <strain evidence="1">Iper-2018</strain>
    </source>
</reference>
<dbReference type="EMBL" id="JABSTQ010009419">
    <property type="protein sequence ID" value="KAG0429350.1"/>
    <property type="molecule type" value="Genomic_DNA"/>
</dbReference>
<evidence type="ECO:0000313" key="1">
    <source>
        <dbReference type="EMBL" id="KAG0429350.1"/>
    </source>
</evidence>
<proteinExistence type="predicted"/>
<evidence type="ECO:0000313" key="2">
    <source>
        <dbReference type="Proteomes" id="UP000805193"/>
    </source>
</evidence>
<keyword evidence="2" id="KW-1185">Reference proteome</keyword>